<dbReference type="PANTHER" id="PTHR46564:SF1">
    <property type="entry name" value="TRANSPOSASE"/>
    <property type="match status" value="1"/>
</dbReference>
<evidence type="ECO:0000259" key="1">
    <source>
        <dbReference type="Pfam" id="PF13358"/>
    </source>
</evidence>
<dbReference type="InterPro" id="IPR036397">
    <property type="entry name" value="RNaseH_sf"/>
</dbReference>
<dbReference type="Gene3D" id="3.30.420.10">
    <property type="entry name" value="Ribonuclease H-like superfamily/Ribonuclease H"/>
    <property type="match status" value="1"/>
</dbReference>
<dbReference type="Pfam" id="PF13358">
    <property type="entry name" value="DDE_3"/>
    <property type="match status" value="1"/>
</dbReference>
<dbReference type="EMBL" id="ML769470">
    <property type="protein sequence ID" value="KAE9399373.1"/>
    <property type="molecule type" value="Genomic_DNA"/>
</dbReference>
<dbReference type="InterPro" id="IPR038717">
    <property type="entry name" value="Tc1-like_DDE_dom"/>
</dbReference>
<gene>
    <name evidence="2" type="ORF">BT96DRAFT_820629</name>
</gene>
<sequence length="86" mass="9631">MRGERFSVLPALTHEGVVALEIFRGTVNRELFINFLKEHLVPILTPYPGPRSVVILDNASIHHDEEICALIVEECGKTSELVCFIS</sequence>
<keyword evidence="3" id="KW-1185">Reference proteome</keyword>
<dbReference type="PANTHER" id="PTHR46564">
    <property type="entry name" value="TRANSPOSASE"/>
    <property type="match status" value="1"/>
</dbReference>
<evidence type="ECO:0000313" key="3">
    <source>
        <dbReference type="Proteomes" id="UP000799118"/>
    </source>
</evidence>
<dbReference type="GO" id="GO:0003676">
    <property type="term" value="F:nucleic acid binding"/>
    <property type="evidence" value="ECO:0007669"/>
    <property type="project" value="InterPro"/>
</dbReference>
<dbReference type="Proteomes" id="UP000799118">
    <property type="component" value="Unassembled WGS sequence"/>
</dbReference>
<evidence type="ECO:0000313" key="2">
    <source>
        <dbReference type="EMBL" id="KAE9399373.1"/>
    </source>
</evidence>
<dbReference type="OrthoDB" id="2142724at2759"/>
<protein>
    <recommendedName>
        <fullName evidence="1">Tc1-like transposase DDE domain-containing protein</fullName>
    </recommendedName>
</protein>
<proteinExistence type="predicted"/>
<dbReference type="AlphaFoldDB" id="A0A6A4HMY2"/>
<feature type="domain" description="Tc1-like transposase DDE" evidence="1">
    <location>
        <begin position="2"/>
        <end position="73"/>
    </location>
</feature>
<reference evidence="2" key="1">
    <citation type="journal article" date="2019" name="Environ. Microbiol.">
        <title>Fungal ecological strategies reflected in gene transcription - a case study of two litter decomposers.</title>
        <authorList>
            <person name="Barbi F."/>
            <person name="Kohler A."/>
            <person name="Barry K."/>
            <person name="Baskaran P."/>
            <person name="Daum C."/>
            <person name="Fauchery L."/>
            <person name="Ihrmark K."/>
            <person name="Kuo A."/>
            <person name="LaButti K."/>
            <person name="Lipzen A."/>
            <person name="Morin E."/>
            <person name="Grigoriev I.V."/>
            <person name="Henrissat B."/>
            <person name="Lindahl B."/>
            <person name="Martin F."/>
        </authorList>
    </citation>
    <scope>NUCLEOTIDE SEQUENCE</scope>
    <source>
        <strain evidence="2">JB14</strain>
    </source>
</reference>
<name>A0A6A4HMY2_9AGAR</name>
<organism evidence="2 3">
    <name type="scientific">Gymnopus androsaceus JB14</name>
    <dbReference type="NCBI Taxonomy" id="1447944"/>
    <lineage>
        <taxon>Eukaryota</taxon>
        <taxon>Fungi</taxon>
        <taxon>Dikarya</taxon>
        <taxon>Basidiomycota</taxon>
        <taxon>Agaricomycotina</taxon>
        <taxon>Agaricomycetes</taxon>
        <taxon>Agaricomycetidae</taxon>
        <taxon>Agaricales</taxon>
        <taxon>Marasmiineae</taxon>
        <taxon>Omphalotaceae</taxon>
        <taxon>Gymnopus</taxon>
    </lineage>
</organism>
<accession>A0A6A4HMY2</accession>